<proteinExistence type="predicted"/>
<dbReference type="Proteomes" id="UP000265515">
    <property type="component" value="Unassembled WGS sequence"/>
</dbReference>
<dbReference type="AlphaFoldDB" id="A0A388LHB0"/>
<evidence type="ECO:0000313" key="3">
    <source>
        <dbReference type="Proteomes" id="UP000265515"/>
    </source>
</evidence>
<sequence>MASEGAVADLSGGDDTCAAEAVGSDECKSTEAAGAVTVENKYEVEIVNIERQYTVGIRKVVPVAEIAEFFRPAVENVLAFAEKNNLPKPEMTYGRYYKYDKKIFDVECGIIVPKGTKGLAEGQVLSSLRSGGGGRYGRMRQSSEDSNSPLKTASYSPFQVGGAEEGTNMEGCDQTVRRGFAKAEGSVYKRRSVASGDVRMVVSSG</sequence>
<dbReference type="InterPro" id="IPR011256">
    <property type="entry name" value="Reg_factor_effector_dom_sf"/>
</dbReference>
<name>A0A388LHB0_CHABU</name>
<feature type="region of interest" description="Disordered" evidence="1">
    <location>
        <begin position="130"/>
        <end position="171"/>
    </location>
</feature>
<evidence type="ECO:0000256" key="1">
    <source>
        <dbReference type="SAM" id="MobiDB-lite"/>
    </source>
</evidence>
<accession>A0A388LHB0</accession>
<feature type="compositionally biased region" description="Polar residues" evidence="1">
    <location>
        <begin position="144"/>
        <end position="157"/>
    </location>
</feature>
<evidence type="ECO:0000313" key="2">
    <source>
        <dbReference type="EMBL" id="GBG81613.1"/>
    </source>
</evidence>
<reference evidence="2 3" key="1">
    <citation type="journal article" date="2018" name="Cell">
        <title>The Chara Genome: Secondary Complexity and Implications for Plant Terrestrialization.</title>
        <authorList>
            <person name="Nishiyama T."/>
            <person name="Sakayama H."/>
            <person name="Vries J.D."/>
            <person name="Buschmann H."/>
            <person name="Saint-Marcoux D."/>
            <person name="Ullrich K.K."/>
            <person name="Haas F.B."/>
            <person name="Vanderstraeten L."/>
            <person name="Becker D."/>
            <person name="Lang D."/>
            <person name="Vosolsobe S."/>
            <person name="Rombauts S."/>
            <person name="Wilhelmsson P.K.I."/>
            <person name="Janitza P."/>
            <person name="Kern R."/>
            <person name="Heyl A."/>
            <person name="Rumpler F."/>
            <person name="Villalobos L.I.A.C."/>
            <person name="Clay J.M."/>
            <person name="Skokan R."/>
            <person name="Toyoda A."/>
            <person name="Suzuki Y."/>
            <person name="Kagoshima H."/>
            <person name="Schijlen E."/>
            <person name="Tajeshwar N."/>
            <person name="Catarino B."/>
            <person name="Hetherington A.J."/>
            <person name="Saltykova A."/>
            <person name="Bonnot C."/>
            <person name="Breuninger H."/>
            <person name="Symeonidi A."/>
            <person name="Radhakrishnan G.V."/>
            <person name="Van Nieuwerburgh F."/>
            <person name="Deforce D."/>
            <person name="Chang C."/>
            <person name="Karol K.G."/>
            <person name="Hedrich R."/>
            <person name="Ulvskov P."/>
            <person name="Glockner G."/>
            <person name="Delwiche C.F."/>
            <person name="Petrasek J."/>
            <person name="Van de Peer Y."/>
            <person name="Friml J."/>
            <person name="Beilby M."/>
            <person name="Dolan L."/>
            <person name="Kohara Y."/>
            <person name="Sugano S."/>
            <person name="Fujiyama A."/>
            <person name="Delaux P.-M."/>
            <person name="Quint M."/>
            <person name="TheiBen G."/>
            <person name="Hagemann M."/>
            <person name="Harholt J."/>
            <person name="Dunand C."/>
            <person name="Zachgo S."/>
            <person name="Langdale J."/>
            <person name="Maumus F."/>
            <person name="Straeten D.V.D."/>
            <person name="Gould S.B."/>
            <person name="Rensing S.A."/>
        </authorList>
    </citation>
    <scope>NUCLEOTIDE SEQUENCE [LARGE SCALE GENOMIC DNA]</scope>
    <source>
        <strain evidence="2 3">S276</strain>
    </source>
</reference>
<organism evidence="2 3">
    <name type="scientific">Chara braunii</name>
    <name type="common">Braun's stonewort</name>
    <dbReference type="NCBI Taxonomy" id="69332"/>
    <lineage>
        <taxon>Eukaryota</taxon>
        <taxon>Viridiplantae</taxon>
        <taxon>Streptophyta</taxon>
        <taxon>Charophyceae</taxon>
        <taxon>Charales</taxon>
        <taxon>Characeae</taxon>
        <taxon>Chara</taxon>
    </lineage>
</organism>
<dbReference type="Gramene" id="GBG81613">
    <property type="protein sequence ID" value="GBG81613"/>
    <property type="gene ID" value="CBR_g32605"/>
</dbReference>
<comment type="caution">
    <text evidence="2">The sequence shown here is derived from an EMBL/GenBank/DDBJ whole genome shotgun (WGS) entry which is preliminary data.</text>
</comment>
<dbReference type="EMBL" id="BFEA01000380">
    <property type="protein sequence ID" value="GBG81613.1"/>
    <property type="molecule type" value="Genomic_DNA"/>
</dbReference>
<protein>
    <submittedName>
        <fullName evidence="2">Uncharacterized protein</fullName>
    </submittedName>
</protein>
<gene>
    <name evidence="2" type="ORF">CBR_g32605</name>
</gene>
<dbReference type="Gene3D" id="3.20.80.10">
    <property type="entry name" value="Regulatory factor, effector binding domain"/>
    <property type="match status" value="1"/>
</dbReference>
<keyword evidence="3" id="KW-1185">Reference proteome</keyword>